<dbReference type="AlphaFoldDB" id="A0A9W6W056"/>
<feature type="domain" description="ABC transporter" evidence="5">
    <location>
        <begin position="27"/>
        <end position="269"/>
    </location>
</feature>
<keyword evidence="7" id="KW-1185">Reference proteome</keyword>
<reference evidence="6" key="1">
    <citation type="submission" date="2023-03" db="EMBL/GenBank/DDBJ databases">
        <title>Actinoallomurus iriomotensis NBRC 103684.</title>
        <authorList>
            <person name="Ichikawa N."/>
            <person name="Sato H."/>
            <person name="Tonouchi N."/>
        </authorList>
    </citation>
    <scope>NUCLEOTIDE SEQUENCE</scope>
    <source>
        <strain evidence="6">NBRC 103684</strain>
    </source>
</reference>
<dbReference type="PANTHER" id="PTHR43776:SF7">
    <property type="entry name" value="D,D-DIPEPTIDE TRANSPORT ATP-BINDING PROTEIN DDPF-RELATED"/>
    <property type="match status" value="1"/>
</dbReference>
<dbReference type="GO" id="GO:0055085">
    <property type="term" value="P:transmembrane transport"/>
    <property type="evidence" value="ECO:0007669"/>
    <property type="project" value="UniProtKB-ARBA"/>
</dbReference>
<dbReference type="PANTHER" id="PTHR43776">
    <property type="entry name" value="TRANSPORT ATP-BINDING PROTEIN"/>
    <property type="match status" value="1"/>
</dbReference>
<evidence type="ECO:0000256" key="3">
    <source>
        <dbReference type="ARBA" id="ARBA00022741"/>
    </source>
</evidence>
<dbReference type="Pfam" id="PF08352">
    <property type="entry name" value="oligo_HPY"/>
    <property type="match status" value="1"/>
</dbReference>
<keyword evidence="4 6" id="KW-0067">ATP-binding</keyword>
<comment type="caution">
    <text evidence="6">The sequence shown here is derived from an EMBL/GenBank/DDBJ whole genome shotgun (WGS) entry which is preliminary data.</text>
</comment>
<dbReference type="InterPro" id="IPR013563">
    <property type="entry name" value="Oligopep_ABC_C"/>
</dbReference>
<dbReference type="InterPro" id="IPR017871">
    <property type="entry name" value="ABC_transporter-like_CS"/>
</dbReference>
<evidence type="ECO:0000256" key="1">
    <source>
        <dbReference type="ARBA" id="ARBA00005417"/>
    </source>
</evidence>
<protein>
    <submittedName>
        <fullName evidence="6">Oligopeptide ABC transporter ATP-binding protein</fullName>
    </submittedName>
</protein>
<proteinExistence type="inferred from homology"/>
<dbReference type="GO" id="GO:0005524">
    <property type="term" value="F:ATP binding"/>
    <property type="evidence" value="ECO:0007669"/>
    <property type="project" value="UniProtKB-KW"/>
</dbReference>
<accession>A0A9W6W056</accession>
<keyword evidence="2" id="KW-0813">Transport</keyword>
<dbReference type="InterPro" id="IPR027417">
    <property type="entry name" value="P-loop_NTPase"/>
</dbReference>
<dbReference type="GO" id="GO:0015833">
    <property type="term" value="P:peptide transport"/>
    <property type="evidence" value="ECO:0007669"/>
    <property type="project" value="InterPro"/>
</dbReference>
<dbReference type="SMART" id="SM00382">
    <property type="entry name" value="AAA"/>
    <property type="match status" value="1"/>
</dbReference>
<dbReference type="PROSITE" id="PS00211">
    <property type="entry name" value="ABC_TRANSPORTER_1"/>
    <property type="match status" value="1"/>
</dbReference>
<gene>
    <name evidence="6" type="ORF">Airi02_033460</name>
</gene>
<dbReference type="RefSeq" id="WP_285572316.1">
    <property type="nucleotide sequence ID" value="NZ_BSTK01000004.1"/>
</dbReference>
<evidence type="ECO:0000259" key="5">
    <source>
        <dbReference type="PROSITE" id="PS50893"/>
    </source>
</evidence>
<comment type="similarity">
    <text evidence="1">Belongs to the ABC transporter superfamily.</text>
</comment>
<dbReference type="NCBIfam" id="TIGR01727">
    <property type="entry name" value="oligo_HPY"/>
    <property type="match status" value="1"/>
</dbReference>
<dbReference type="Gene3D" id="3.40.50.300">
    <property type="entry name" value="P-loop containing nucleotide triphosphate hydrolases"/>
    <property type="match status" value="1"/>
</dbReference>
<evidence type="ECO:0000313" key="7">
    <source>
        <dbReference type="Proteomes" id="UP001165074"/>
    </source>
</evidence>
<sequence length="350" mass="36963">MSERSERIDEHGVRGLSSGAGGPISLLEVDGLGVSYGRSGRVLSGVSLSVRPGEVVGVVGETGSGKTTLVRAVVGLVPADAGRVTFDGTEVTALRGRRLRGFRRSGGIQLVFQDPLRSLDPDLTVAAIVGEGLAVAGGLTRAEQAERVDEALTRVGLDPSLGSRRPGQISGGQRQRVALARAIAVRPKLLLCDEPVSALDASSRNRVLLLLDRLRRELGVAIVMISHDLTSLAGVVDRVAVLFGGRLVEQGPVGEVFGDPRHPYTALLVASAPSIGERPLGRPAASLRPARDREPWRHRDGCRYASLCPFATEECAVEPRREARADGRAVACHHADTWSDLVGPTRGTTG</sequence>
<dbReference type="InterPro" id="IPR003593">
    <property type="entry name" value="AAA+_ATPase"/>
</dbReference>
<evidence type="ECO:0000256" key="2">
    <source>
        <dbReference type="ARBA" id="ARBA00022448"/>
    </source>
</evidence>
<evidence type="ECO:0000256" key="4">
    <source>
        <dbReference type="ARBA" id="ARBA00022840"/>
    </source>
</evidence>
<organism evidence="6 7">
    <name type="scientific">Actinoallomurus iriomotensis</name>
    <dbReference type="NCBI Taxonomy" id="478107"/>
    <lineage>
        <taxon>Bacteria</taxon>
        <taxon>Bacillati</taxon>
        <taxon>Actinomycetota</taxon>
        <taxon>Actinomycetes</taxon>
        <taxon>Streptosporangiales</taxon>
        <taxon>Thermomonosporaceae</taxon>
        <taxon>Actinoallomurus</taxon>
    </lineage>
</organism>
<keyword evidence="3" id="KW-0547">Nucleotide-binding</keyword>
<dbReference type="EMBL" id="BSTK01000004">
    <property type="protein sequence ID" value="GLY85417.1"/>
    <property type="molecule type" value="Genomic_DNA"/>
</dbReference>
<evidence type="ECO:0000313" key="6">
    <source>
        <dbReference type="EMBL" id="GLY85417.1"/>
    </source>
</evidence>
<dbReference type="Proteomes" id="UP001165074">
    <property type="component" value="Unassembled WGS sequence"/>
</dbReference>
<dbReference type="PROSITE" id="PS50893">
    <property type="entry name" value="ABC_TRANSPORTER_2"/>
    <property type="match status" value="1"/>
</dbReference>
<dbReference type="SUPFAM" id="SSF52540">
    <property type="entry name" value="P-loop containing nucleoside triphosphate hydrolases"/>
    <property type="match status" value="1"/>
</dbReference>
<name>A0A9W6W056_9ACTN</name>
<dbReference type="InterPro" id="IPR003439">
    <property type="entry name" value="ABC_transporter-like_ATP-bd"/>
</dbReference>
<dbReference type="InterPro" id="IPR050319">
    <property type="entry name" value="ABC_transp_ATP-bind"/>
</dbReference>
<dbReference type="CDD" id="cd03257">
    <property type="entry name" value="ABC_NikE_OppD_transporters"/>
    <property type="match status" value="1"/>
</dbReference>
<dbReference type="GO" id="GO:0016887">
    <property type="term" value="F:ATP hydrolysis activity"/>
    <property type="evidence" value="ECO:0007669"/>
    <property type="project" value="InterPro"/>
</dbReference>
<dbReference type="Pfam" id="PF00005">
    <property type="entry name" value="ABC_tran"/>
    <property type="match status" value="1"/>
</dbReference>